<dbReference type="Gene3D" id="3.40.50.300">
    <property type="entry name" value="P-loop containing nucleotide triphosphate hydrolases"/>
    <property type="match status" value="1"/>
</dbReference>
<dbReference type="InterPro" id="IPR027417">
    <property type="entry name" value="P-loop_NTPase"/>
</dbReference>
<organism evidence="5 6">
    <name type="scientific">Phomopsis amygdali</name>
    <name type="common">Fusicoccum amygdali</name>
    <dbReference type="NCBI Taxonomy" id="1214568"/>
    <lineage>
        <taxon>Eukaryota</taxon>
        <taxon>Fungi</taxon>
        <taxon>Dikarya</taxon>
        <taxon>Ascomycota</taxon>
        <taxon>Pezizomycotina</taxon>
        <taxon>Sordariomycetes</taxon>
        <taxon>Sordariomycetidae</taxon>
        <taxon>Diaporthales</taxon>
        <taxon>Diaporthaceae</taxon>
        <taxon>Diaporthe</taxon>
    </lineage>
</organism>
<protein>
    <recommendedName>
        <fullName evidence="7">NACHT domain-containing protein</fullName>
    </recommendedName>
</protein>
<comment type="caution">
    <text evidence="5">The sequence shown here is derived from an EMBL/GenBank/DDBJ whole genome shotgun (WGS) entry which is preliminary data.</text>
</comment>
<dbReference type="Pfam" id="PF25053">
    <property type="entry name" value="DUF7791"/>
    <property type="match status" value="1"/>
</dbReference>
<dbReference type="Pfam" id="PF24883">
    <property type="entry name" value="NPHP3_N"/>
    <property type="match status" value="1"/>
</dbReference>
<dbReference type="PANTHER" id="PTHR10039:SF5">
    <property type="entry name" value="NACHT DOMAIN-CONTAINING PROTEIN"/>
    <property type="match status" value="1"/>
</dbReference>
<sequence>MRNHVTLSLTKQDEILNQLTTMRKEMIGRRTRFAEARERGADDSPGNVIMDYLSGFLNPDVEHRAIDKLHEEIKHLISDTTEDFKDWDNVIGKNYPDFRLSPMKESSLQDQFIEDLRFREMDYRESVISEAYGDTFRWIFEDSDEKRTGFTDWLQSDANLYWIAGKAGSGKSTLMKFIDTYERNTEGQDSRCRRYLERWADGRKLFVASFYFWASGSPVEASQMGLLRTLIYQLLQQRPDIIPMITPRLWESACLFGFSKKKWSNTDWTVKNLRAMLASAVKTLATPGSSRVCLFVDGLDEFDGDPQTLLAQFKQLTELPNVKFNEGFERLQIREPTYASELMDKITDKASGSLLAGLTYDDRISDLQRRLDALPADLEKLYVAILDDLDPFYFEHASQYFKLLMIAPDPPSALVFSFADEEDPDFVLKQSVKPLTDDQVAMRITTTRRRLNSRCKGLIELGPENRVQFLHRSVRDYLHNQGIQHRLEEDIGDFDAHLRYCAAYFSVLKSKISENPQSSWVGHHVKLCLFAASEVSKSKSLMVRYLDALNQLLTDNLGPTKVKAVYQLVPDINGLNAWSQQPFGTNFLALTVRFSVTAYIAARAPAGCIAEQFDQNVTTKPQNGNNDESDSPSSPTHPHPRFKPFLSSSRRGNTRFGKLSGLLGWRSSNRKSQLAAKTWPLLLDANFGHPPRADVFKCLFEHGADCNVVYDGDEGGKRTPWTNILDATFVAAVFPETPDEWFGWMPTVRLFVENGAKVSRRTIYQAVERMPRIRVNTLNGGRAYSALQSVLDGNEELALQKLRGGSAD</sequence>
<evidence type="ECO:0000259" key="3">
    <source>
        <dbReference type="Pfam" id="PF24883"/>
    </source>
</evidence>
<name>A0AAD9S5R1_PHOAM</name>
<evidence type="ECO:0000313" key="5">
    <source>
        <dbReference type="EMBL" id="KAK2599878.1"/>
    </source>
</evidence>
<accession>A0AAD9S5R1</accession>
<gene>
    <name evidence="5" type="ORF">N8I77_011598</name>
</gene>
<proteinExistence type="predicted"/>
<dbReference type="AlphaFoldDB" id="A0AAD9S5R1"/>
<reference evidence="5" key="1">
    <citation type="submission" date="2023-06" db="EMBL/GenBank/DDBJ databases">
        <authorList>
            <person name="Noh H."/>
        </authorList>
    </citation>
    <scope>NUCLEOTIDE SEQUENCE</scope>
    <source>
        <strain evidence="5">DUCC20226</strain>
    </source>
</reference>
<evidence type="ECO:0000313" key="6">
    <source>
        <dbReference type="Proteomes" id="UP001265746"/>
    </source>
</evidence>
<dbReference type="PANTHER" id="PTHR10039">
    <property type="entry name" value="AMELOGENIN"/>
    <property type="match status" value="1"/>
</dbReference>
<dbReference type="EMBL" id="JAUJFL010000007">
    <property type="protein sequence ID" value="KAK2599878.1"/>
    <property type="molecule type" value="Genomic_DNA"/>
</dbReference>
<keyword evidence="6" id="KW-1185">Reference proteome</keyword>
<dbReference type="InterPro" id="IPR056884">
    <property type="entry name" value="NPHP3-like_N"/>
</dbReference>
<feature type="domain" description="DUF7791" evidence="4">
    <location>
        <begin position="389"/>
        <end position="509"/>
    </location>
</feature>
<evidence type="ECO:0000256" key="2">
    <source>
        <dbReference type="SAM" id="MobiDB-lite"/>
    </source>
</evidence>
<evidence type="ECO:0000259" key="4">
    <source>
        <dbReference type="Pfam" id="PF25053"/>
    </source>
</evidence>
<evidence type="ECO:0008006" key="7">
    <source>
        <dbReference type="Google" id="ProtNLM"/>
    </source>
</evidence>
<keyword evidence="1" id="KW-0677">Repeat</keyword>
<feature type="region of interest" description="Disordered" evidence="2">
    <location>
        <begin position="617"/>
        <end position="653"/>
    </location>
</feature>
<feature type="compositionally biased region" description="Polar residues" evidence="2">
    <location>
        <begin position="617"/>
        <end position="626"/>
    </location>
</feature>
<evidence type="ECO:0000256" key="1">
    <source>
        <dbReference type="ARBA" id="ARBA00022737"/>
    </source>
</evidence>
<dbReference type="Proteomes" id="UP001265746">
    <property type="component" value="Unassembled WGS sequence"/>
</dbReference>
<dbReference type="InterPro" id="IPR056693">
    <property type="entry name" value="DUF7791"/>
</dbReference>
<feature type="domain" description="Nephrocystin 3-like N-terminal" evidence="3">
    <location>
        <begin position="135"/>
        <end position="320"/>
    </location>
</feature>